<evidence type="ECO:0000259" key="1">
    <source>
        <dbReference type="Pfam" id="PF01471"/>
    </source>
</evidence>
<dbReference type="InterPro" id="IPR036366">
    <property type="entry name" value="PGBDSf"/>
</dbReference>
<dbReference type="SUPFAM" id="SSF47090">
    <property type="entry name" value="PGBD-like"/>
    <property type="match status" value="1"/>
</dbReference>
<reference evidence="2" key="1">
    <citation type="submission" date="2020-06" db="EMBL/GenBank/DDBJ databases">
        <title>Whole Genome Sequence of Bradyrhizobium sp. Strain 1S1.</title>
        <authorList>
            <person name="Bromfield E.S.P."/>
            <person name="Cloutier S."/>
        </authorList>
    </citation>
    <scope>NUCLEOTIDE SEQUENCE [LARGE SCALE GENOMIC DNA]</scope>
    <source>
        <strain evidence="2">1S1</strain>
    </source>
</reference>
<evidence type="ECO:0000313" key="4">
    <source>
        <dbReference type="Proteomes" id="UP001432046"/>
    </source>
</evidence>
<keyword evidence="4" id="KW-1185">Reference proteome</keyword>
<sequence length="363" mass="39292">MGRLRCYCFDQSCRATAPRVEPDNQVALPVVVGRSVGQGGANVRNDVLTIQQALNAVGTSQGGPTPRLATDGLVGPLTRAAIGRFQKQNISFVDFRIDPNGPTIQALNRILRASLPILASGSSRSLAPRSGVGQVAPPAPTFTVTDEMMEQMFDDTLPISRACVKSALRTLTAAKVMGTIESPAQTLVRKHFAVLLSDPPPPDFVLIERTFRAIDRELSVAALSPATTFIKFPFTLSFNEMAESRTLALAISNGVTMRGETVQLDRTNGTSATLRADAVVIAPVYFFASSDLQIGTLIHELAHFVGRPDGHPDCIDDPPDRSSSDASLARLPPDRRPRIAEFYALFAFEAHFGRSMFRVLLQF</sequence>
<dbReference type="RefSeq" id="WP_166213683.1">
    <property type="nucleotide sequence ID" value="NZ_CP088285.1"/>
</dbReference>
<accession>A0A974A5L6</accession>
<dbReference type="Proteomes" id="UP001432046">
    <property type="component" value="Chromosome"/>
</dbReference>
<organism evidence="2">
    <name type="scientific">Bradyrhizobium septentrionale</name>
    <dbReference type="NCBI Taxonomy" id="1404411"/>
    <lineage>
        <taxon>Bacteria</taxon>
        <taxon>Pseudomonadati</taxon>
        <taxon>Pseudomonadota</taxon>
        <taxon>Alphaproteobacteria</taxon>
        <taxon>Hyphomicrobiales</taxon>
        <taxon>Nitrobacteraceae</taxon>
        <taxon>Bradyrhizobium</taxon>
    </lineage>
</organism>
<dbReference type="Gene3D" id="1.10.101.10">
    <property type="entry name" value="PGBD-like superfamily/PGBD"/>
    <property type="match status" value="1"/>
</dbReference>
<reference evidence="3" key="2">
    <citation type="journal article" date="2021" name="Int. J. Syst. Evol. Microbiol.">
        <title>Bradyrhizobium septentrionale sp. nov. (sv. septentrionale) and Bradyrhizobium quebecense sp. nov. (sv. septentrionale) associated with legumes native to Canada possess rearranged symbiosis genes and numerous insertion sequences.</title>
        <authorList>
            <person name="Bromfield E.S.P."/>
            <person name="Cloutier S."/>
        </authorList>
    </citation>
    <scope>NUCLEOTIDE SEQUENCE</scope>
    <source>
        <strain evidence="3">5S5</strain>
    </source>
</reference>
<protein>
    <submittedName>
        <fullName evidence="2">Peptidoglycan-binding protein</fullName>
    </submittedName>
</protein>
<evidence type="ECO:0000313" key="2">
    <source>
        <dbReference type="EMBL" id="NVI49348.1"/>
    </source>
</evidence>
<dbReference type="EMBL" id="CP147711">
    <property type="protein sequence ID" value="WXC80781.1"/>
    <property type="molecule type" value="Genomic_DNA"/>
</dbReference>
<name>A0A974A5L6_9BRAD</name>
<gene>
    <name evidence="2" type="ORF">HAP48_042245</name>
    <name evidence="3" type="ORF">WDK88_03800</name>
</gene>
<feature type="domain" description="Peptidoglycan binding-like" evidence="1">
    <location>
        <begin position="44"/>
        <end position="89"/>
    </location>
</feature>
<dbReference type="InterPro" id="IPR002477">
    <property type="entry name" value="Peptidoglycan-bd-like"/>
</dbReference>
<dbReference type="Pfam" id="PF01471">
    <property type="entry name" value="PG_binding_1"/>
    <property type="match status" value="1"/>
</dbReference>
<dbReference type="EMBL" id="JAAOLE020000001">
    <property type="protein sequence ID" value="NVI49348.1"/>
    <property type="molecule type" value="Genomic_DNA"/>
</dbReference>
<evidence type="ECO:0000313" key="3">
    <source>
        <dbReference type="EMBL" id="WXC80781.1"/>
    </source>
</evidence>
<proteinExistence type="predicted"/>
<dbReference type="InterPro" id="IPR036365">
    <property type="entry name" value="PGBD-like_sf"/>
</dbReference>
<dbReference type="AlphaFoldDB" id="A0A974A5L6"/>
<reference evidence="3" key="3">
    <citation type="submission" date="2024-03" db="EMBL/GenBank/DDBJ databases">
        <authorList>
            <person name="Bromfield E.S.P."/>
            <person name="Cloutier S."/>
        </authorList>
    </citation>
    <scope>NUCLEOTIDE SEQUENCE</scope>
    <source>
        <strain evidence="3">5S5</strain>
    </source>
</reference>